<dbReference type="EMBL" id="JBEHCU010002296">
    <property type="protein sequence ID" value="KAL1402951.1"/>
    <property type="molecule type" value="Genomic_DNA"/>
</dbReference>
<evidence type="ECO:0000256" key="14">
    <source>
        <dbReference type="ARBA" id="ARBA00048526"/>
    </source>
</evidence>
<keyword evidence="5" id="KW-0808">Transferase</keyword>
<dbReference type="EC" id="4.6.1.15" evidence="3"/>
<dbReference type="SUPFAM" id="SSF101473">
    <property type="entry name" value="DhaL-like"/>
    <property type="match status" value="1"/>
</dbReference>
<comment type="caution">
    <text evidence="18">The sequence shown here is derived from an EMBL/GenBank/DDBJ whole genome shotgun (WGS) entry which is preliminary data.</text>
</comment>
<protein>
    <recommendedName>
        <fullName evidence="4">Triokinase/FMN cyclase</fullName>
        <ecNumber evidence="2">2.7.1.28</ecNumber>
        <ecNumber evidence="1">2.7.1.29</ecNumber>
        <ecNumber evidence="3">4.6.1.15</ecNumber>
    </recommendedName>
    <alternativeName>
        <fullName evidence="10">Bifunctional ATP-dependent dihydroxyacetone kinase/FAD-AMP lyase (cyclizing)</fullName>
    </alternativeName>
</protein>
<dbReference type="GO" id="GO:0050354">
    <property type="term" value="F:triokinase activity"/>
    <property type="evidence" value="ECO:0007669"/>
    <property type="project" value="UniProtKB-EC"/>
</dbReference>
<accession>A0ABD1DT63</accession>
<evidence type="ECO:0000256" key="15">
    <source>
        <dbReference type="ARBA" id="ARBA00048898"/>
    </source>
</evidence>
<evidence type="ECO:0000256" key="8">
    <source>
        <dbReference type="ARBA" id="ARBA00022840"/>
    </source>
</evidence>
<evidence type="ECO:0000256" key="13">
    <source>
        <dbReference type="ARBA" id="ARBA00047974"/>
    </source>
</evidence>
<evidence type="ECO:0000256" key="5">
    <source>
        <dbReference type="ARBA" id="ARBA00022679"/>
    </source>
</evidence>
<dbReference type="PANTHER" id="PTHR28629:SF4">
    <property type="entry name" value="TRIOKINASE_FMN CYCLASE"/>
    <property type="match status" value="1"/>
</dbReference>
<evidence type="ECO:0000256" key="2">
    <source>
        <dbReference type="ARBA" id="ARBA00012110"/>
    </source>
</evidence>
<evidence type="ECO:0000256" key="3">
    <source>
        <dbReference type="ARBA" id="ARBA00012578"/>
    </source>
</evidence>
<comment type="function">
    <text evidence="11">Catalyzes both the phosphorylation of dihydroxyacetone and of glyceraldehyde, and the splitting of ribonucleoside diphosphate-X compounds among which FAD is the best substrate. Represses IFIH1-mediated cellular antiviral response.</text>
</comment>
<keyword evidence="7" id="KW-0418">Kinase</keyword>
<evidence type="ECO:0000259" key="17">
    <source>
        <dbReference type="PROSITE" id="PS51481"/>
    </source>
</evidence>
<dbReference type="EC" id="2.7.1.28" evidence="2"/>
<comment type="catalytic activity">
    <reaction evidence="14">
        <text>FAD = riboflavin cyclic-4',5'-phosphate + AMP + H(+)</text>
        <dbReference type="Rhea" id="RHEA:13729"/>
        <dbReference type="ChEBI" id="CHEBI:15378"/>
        <dbReference type="ChEBI" id="CHEBI:57692"/>
        <dbReference type="ChEBI" id="CHEBI:76202"/>
        <dbReference type="ChEBI" id="CHEBI:456215"/>
        <dbReference type="EC" id="4.6.1.15"/>
    </reaction>
</comment>
<comment type="subunit">
    <text evidence="12">Homodimer. Interacts with IFIH1 (via the CARD domains), the interaction is inhibited by viral infection.</text>
</comment>
<dbReference type="PROSITE" id="PS51481">
    <property type="entry name" value="DHAK"/>
    <property type="match status" value="1"/>
</dbReference>
<name>A0ABD1DT63_CULPP</name>
<evidence type="ECO:0000313" key="18">
    <source>
        <dbReference type="EMBL" id="KAL1402951.1"/>
    </source>
</evidence>
<dbReference type="InterPro" id="IPR004006">
    <property type="entry name" value="DhaK_dom"/>
</dbReference>
<dbReference type="AlphaFoldDB" id="A0ABD1DT63"/>
<evidence type="ECO:0000259" key="16">
    <source>
        <dbReference type="PROSITE" id="PS51480"/>
    </source>
</evidence>
<dbReference type="PANTHER" id="PTHR28629">
    <property type="entry name" value="TRIOKINASE/FMN CYCLASE"/>
    <property type="match status" value="1"/>
</dbReference>
<dbReference type="InterPro" id="IPR050861">
    <property type="entry name" value="Dihydroxyacetone_Kinase"/>
</dbReference>
<dbReference type="SMART" id="SM01120">
    <property type="entry name" value="Dak2"/>
    <property type="match status" value="1"/>
</dbReference>
<dbReference type="EC" id="2.7.1.29" evidence="1"/>
<evidence type="ECO:0000256" key="10">
    <source>
        <dbReference type="ARBA" id="ARBA00032426"/>
    </source>
</evidence>
<evidence type="ECO:0000256" key="1">
    <source>
        <dbReference type="ARBA" id="ARBA00012107"/>
    </source>
</evidence>
<dbReference type="Gene3D" id="3.40.50.10440">
    <property type="entry name" value="Dihydroxyacetone kinase, domain 1"/>
    <property type="match status" value="2"/>
</dbReference>
<keyword evidence="6" id="KW-0547">Nucleotide-binding</keyword>
<evidence type="ECO:0000313" key="19">
    <source>
        <dbReference type="Proteomes" id="UP001562425"/>
    </source>
</evidence>
<keyword evidence="19" id="KW-1185">Reference proteome</keyword>
<evidence type="ECO:0000256" key="9">
    <source>
        <dbReference type="ARBA" id="ARBA00023285"/>
    </source>
</evidence>
<dbReference type="GO" id="GO:0034012">
    <property type="term" value="F:FAD-AMP lyase (cyclizing) activity"/>
    <property type="evidence" value="ECO:0007669"/>
    <property type="project" value="UniProtKB-EC"/>
</dbReference>
<evidence type="ECO:0000256" key="12">
    <source>
        <dbReference type="ARBA" id="ARBA00046681"/>
    </source>
</evidence>
<dbReference type="Pfam" id="PF02733">
    <property type="entry name" value="Dak1"/>
    <property type="match status" value="2"/>
</dbReference>
<sequence length="570" mass="62465">MNSNVNIALSGFIRANNGLRLIQDRNCIVRHTRSGSSATTGVKLISGGGSGHEPAHIGYVWPWDAARCRLWGRFRGTIGDGHPGLLADGGHRSRRGQSMERARSLYGYCRVRMLLNDDDCSIEDSMVARSVGKRGLAGKVLLIKVLGAMAELGFSLDELYEYGDGLLRKGHMATFGFTFEMTDGDKLRNVELGKGLHGEPGVYKMDECDGFESIVWFMMERMVKKVPEFAEVVVLVNNLGGTTEIVVGVFLDVLTKLLEMRYRIRRIYCGTYFSSLSQVGLSVTLLNLAYNDQLLVYLDHEVQVASKLFGSGQSFHLEPSDRVKFDTIVEVETRPNPDLFKIKLQESSTSLVNNTLHHIAQVLQTSRDLLNAFDRECGDGDTGNTIANGATALLAALATASIDLLHPAKMLQDISTILQLSIGGTSGAIYSLFFQAASKAFQTSTTNRFAAVTLNHWLMALAAGNDAIVQYALTELGDRTMLDPLRQGEFRLRTAVQQGLPAMDCVEIFAAACGEAAKDTQHMRPRSGRATYSASAGDGSVDYRFPDPGAHAVSIWARSLFEAFTIFFNK</sequence>
<proteinExistence type="predicted"/>
<dbReference type="PROSITE" id="PS51480">
    <property type="entry name" value="DHAL"/>
    <property type="match status" value="1"/>
</dbReference>
<dbReference type="Pfam" id="PF02734">
    <property type="entry name" value="Dak2"/>
    <property type="match status" value="1"/>
</dbReference>
<evidence type="ECO:0000256" key="7">
    <source>
        <dbReference type="ARBA" id="ARBA00022777"/>
    </source>
</evidence>
<comment type="catalytic activity">
    <reaction evidence="15">
        <text>dihydroxyacetone + ATP = dihydroxyacetone phosphate + ADP + H(+)</text>
        <dbReference type="Rhea" id="RHEA:15773"/>
        <dbReference type="ChEBI" id="CHEBI:15378"/>
        <dbReference type="ChEBI" id="CHEBI:16016"/>
        <dbReference type="ChEBI" id="CHEBI:30616"/>
        <dbReference type="ChEBI" id="CHEBI:57642"/>
        <dbReference type="ChEBI" id="CHEBI:456216"/>
        <dbReference type="EC" id="2.7.1.29"/>
    </reaction>
</comment>
<evidence type="ECO:0000256" key="11">
    <source>
        <dbReference type="ARBA" id="ARBA00045490"/>
    </source>
</evidence>
<dbReference type="InterPro" id="IPR004007">
    <property type="entry name" value="DhaL_dom"/>
</dbReference>
<dbReference type="Gene3D" id="1.25.40.340">
    <property type="match status" value="1"/>
</dbReference>
<evidence type="ECO:0000256" key="6">
    <source>
        <dbReference type="ARBA" id="ARBA00022741"/>
    </source>
</evidence>
<feature type="domain" description="DhaL" evidence="16">
    <location>
        <begin position="350"/>
        <end position="562"/>
    </location>
</feature>
<dbReference type="InterPro" id="IPR036117">
    <property type="entry name" value="DhaL_dom_sf"/>
</dbReference>
<dbReference type="SUPFAM" id="SSF82549">
    <property type="entry name" value="DAK1/DegV-like"/>
    <property type="match status" value="1"/>
</dbReference>
<reference evidence="18 19" key="1">
    <citation type="submission" date="2024-05" db="EMBL/GenBank/DDBJ databases">
        <title>Culex pipiens pipiens assembly and annotation.</title>
        <authorList>
            <person name="Alout H."/>
            <person name="Durand T."/>
        </authorList>
    </citation>
    <scope>NUCLEOTIDE SEQUENCE [LARGE SCALE GENOMIC DNA]</scope>
    <source>
        <strain evidence="18">HA-2024</strain>
        <tissue evidence="18">Whole body</tissue>
    </source>
</reference>
<evidence type="ECO:0000256" key="4">
    <source>
        <dbReference type="ARBA" id="ARBA00018932"/>
    </source>
</evidence>
<dbReference type="Proteomes" id="UP001562425">
    <property type="component" value="Unassembled WGS sequence"/>
</dbReference>
<gene>
    <name evidence="18" type="ORF">pipiens_005859</name>
</gene>
<dbReference type="Gene3D" id="3.30.1180.20">
    <property type="entry name" value="Dihydroxyacetone kinase, domain 2"/>
    <property type="match status" value="1"/>
</dbReference>
<organism evidence="18 19">
    <name type="scientific">Culex pipiens pipiens</name>
    <name type="common">Northern house mosquito</name>
    <dbReference type="NCBI Taxonomy" id="38569"/>
    <lineage>
        <taxon>Eukaryota</taxon>
        <taxon>Metazoa</taxon>
        <taxon>Ecdysozoa</taxon>
        <taxon>Arthropoda</taxon>
        <taxon>Hexapoda</taxon>
        <taxon>Insecta</taxon>
        <taxon>Pterygota</taxon>
        <taxon>Neoptera</taxon>
        <taxon>Endopterygota</taxon>
        <taxon>Diptera</taxon>
        <taxon>Nematocera</taxon>
        <taxon>Culicoidea</taxon>
        <taxon>Culicidae</taxon>
        <taxon>Culicinae</taxon>
        <taxon>Culicini</taxon>
        <taxon>Culex</taxon>
        <taxon>Culex</taxon>
    </lineage>
</organism>
<feature type="domain" description="DhaK" evidence="17">
    <location>
        <begin position="1"/>
        <end position="307"/>
    </location>
</feature>
<dbReference type="FunFam" id="1.25.40.340:FF:000002">
    <property type="entry name" value="Dihydroxyacetone kinase, L subunit"/>
    <property type="match status" value="1"/>
</dbReference>
<keyword evidence="8" id="KW-0067">ATP-binding</keyword>
<comment type="catalytic activity">
    <reaction evidence="13">
        <text>D-glyceraldehyde + ATP = D-glyceraldehyde 3-phosphate + ADP + H(+)</text>
        <dbReference type="Rhea" id="RHEA:13941"/>
        <dbReference type="ChEBI" id="CHEBI:15378"/>
        <dbReference type="ChEBI" id="CHEBI:17378"/>
        <dbReference type="ChEBI" id="CHEBI:30616"/>
        <dbReference type="ChEBI" id="CHEBI:59776"/>
        <dbReference type="ChEBI" id="CHEBI:456216"/>
        <dbReference type="EC" id="2.7.1.28"/>
    </reaction>
</comment>
<keyword evidence="9" id="KW-0170">Cobalt</keyword>
<dbReference type="GO" id="GO:0005524">
    <property type="term" value="F:ATP binding"/>
    <property type="evidence" value="ECO:0007669"/>
    <property type="project" value="UniProtKB-KW"/>
</dbReference>
<dbReference type="GO" id="GO:0004371">
    <property type="term" value="F:glycerone kinase activity"/>
    <property type="evidence" value="ECO:0007669"/>
    <property type="project" value="UniProtKB-EC"/>
</dbReference>